<protein>
    <submittedName>
        <fullName evidence="3">Aminoglycoside adenylyltransferase domain-containing protein</fullName>
    </submittedName>
</protein>
<dbReference type="CDD" id="cd05403">
    <property type="entry name" value="NT_KNTase_like"/>
    <property type="match status" value="1"/>
</dbReference>
<evidence type="ECO:0000256" key="1">
    <source>
        <dbReference type="ARBA" id="ARBA00022679"/>
    </source>
</evidence>
<feature type="domain" description="Adenylyltransferase AadA C-terminal" evidence="2">
    <location>
        <begin position="142"/>
        <end position="247"/>
    </location>
</feature>
<reference evidence="3 4" key="1">
    <citation type="submission" date="2024-09" db="EMBL/GenBank/DDBJ databases">
        <authorList>
            <person name="Sun Q."/>
            <person name="Mori K."/>
        </authorList>
    </citation>
    <scope>NUCLEOTIDE SEQUENCE [LARGE SCALE GENOMIC DNA]</scope>
    <source>
        <strain evidence="3 4">TBRC 2205</strain>
    </source>
</reference>
<evidence type="ECO:0000313" key="4">
    <source>
        <dbReference type="Proteomes" id="UP001589894"/>
    </source>
</evidence>
<keyword evidence="1" id="KW-0808">Transferase</keyword>
<name>A0ABV6P4M8_9ACTN</name>
<dbReference type="GO" id="GO:0016779">
    <property type="term" value="F:nucleotidyltransferase activity"/>
    <property type="evidence" value="ECO:0007669"/>
    <property type="project" value="UniProtKB-KW"/>
</dbReference>
<dbReference type="InterPro" id="IPR025184">
    <property type="entry name" value="AadA_C"/>
</dbReference>
<dbReference type="InterPro" id="IPR043519">
    <property type="entry name" value="NT_sf"/>
</dbReference>
<comment type="caution">
    <text evidence="3">The sequence shown here is derived from an EMBL/GenBank/DDBJ whole genome shotgun (WGS) entry which is preliminary data.</text>
</comment>
<dbReference type="Proteomes" id="UP001589894">
    <property type="component" value="Unassembled WGS sequence"/>
</dbReference>
<dbReference type="SUPFAM" id="SSF81301">
    <property type="entry name" value="Nucleotidyltransferase"/>
    <property type="match status" value="1"/>
</dbReference>
<keyword evidence="3" id="KW-0548">Nucleotidyltransferase</keyword>
<evidence type="ECO:0000259" key="2">
    <source>
        <dbReference type="Pfam" id="PF13427"/>
    </source>
</evidence>
<dbReference type="EMBL" id="JBHLUE010000026">
    <property type="protein sequence ID" value="MFC0567989.1"/>
    <property type="molecule type" value="Genomic_DNA"/>
</dbReference>
<keyword evidence="4" id="KW-1185">Reference proteome</keyword>
<organism evidence="3 4">
    <name type="scientific">Plantactinospora siamensis</name>
    <dbReference type="NCBI Taxonomy" id="555372"/>
    <lineage>
        <taxon>Bacteria</taxon>
        <taxon>Bacillati</taxon>
        <taxon>Actinomycetota</taxon>
        <taxon>Actinomycetes</taxon>
        <taxon>Micromonosporales</taxon>
        <taxon>Micromonosporaceae</taxon>
        <taxon>Plantactinospora</taxon>
    </lineage>
</organism>
<dbReference type="RefSeq" id="WP_377343382.1">
    <property type="nucleotide sequence ID" value="NZ_JBHLUE010000026.1"/>
</dbReference>
<sequence>MRSPDEVLVDLRTAWTAALPDRLLGLYVHGSLVTGDFAADRSDLDVLAVLAVEPDPGLLAELGVLHADLDRRHPDWAGRVEVEYVSLDAVRDAAARRARDHLIARISPGERLHLLPATSHRLVTWSTVHDLGRALSGPPPPELLPAVDPELTRAALLDHVRDWPAWLTDMTSTPGAQAYSVLTLCRALQRLRHGRQLSKRQAAAETIAGRPEWAGLVVWARDWWYDRGRDTDAGRPAEVRDFVTRLSADLLAGERG</sequence>
<accession>A0ABV6P4M8</accession>
<gene>
    <name evidence="3" type="ORF">ACFFHU_28070</name>
</gene>
<proteinExistence type="predicted"/>
<evidence type="ECO:0000313" key="3">
    <source>
        <dbReference type="EMBL" id="MFC0567989.1"/>
    </source>
</evidence>
<dbReference type="Pfam" id="PF13427">
    <property type="entry name" value="AadA_C"/>
    <property type="match status" value="1"/>
</dbReference>